<reference evidence="4" key="1">
    <citation type="journal article" date="2019" name="Int. J. Syst. Evol. Microbiol.">
        <title>The Global Catalogue of Microorganisms (GCM) 10K type strain sequencing project: providing services to taxonomists for standard genome sequencing and annotation.</title>
        <authorList>
            <consortium name="The Broad Institute Genomics Platform"/>
            <consortium name="The Broad Institute Genome Sequencing Center for Infectious Disease"/>
            <person name="Wu L."/>
            <person name="Ma J."/>
        </authorList>
    </citation>
    <scope>NUCLEOTIDE SEQUENCE [LARGE SCALE GENOMIC DNA]</scope>
    <source>
        <strain evidence="4">JCM 17923</strain>
    </source>
</reference>
<proteinExistence type="predicted"/>
<evidence type="ECO:0000256" key="1">
    <source>
        <dbReference type="ARBA" id="ARBA00022801"/>
    </source>
</evidence>
<dbReference type="Gene3D" id="3.40.50.1820">
    <property type="entry name" value="alpha/beta hydrolase"/>
    <property type="match status" value="1"/>
</dbReference>
<dbReference type="InterPro" id="IPR049492">
    <property type="entry name" value="BD-FAE-like_dom"/>
</dbReference>
<keyword evidence="4" id="KW-1185">Reference proteome</keyword>
<evidence type="ECO:0000313" key="4">
    <source>
        <dbReference type="Proteomes" id="UP001501153"/>
    </source>
</evidence>
<dbReference type="InterPro" id="IPR026444">
    <property type="entry name" value="Secre_tail"/>
</dbReference>
<accession>A0ABP8I3W6</accession>
<dbReference type="PANTHER" id="PTHR48081">
    <property type="entry name" value="AB HYDROLASE SUPERFAMILY PROTEIN C4A8.06C"/>
    <property type="match status" value="1"/>
</dbReference>
<gene>
    <name evidence="3" type="ORF">GCM10023185_08310</name>
</gene>
<keyword evidence="1" id="KW-0378">Hydrolase</keyword>
<protein>
    <recommendedName>
        <fullName evidence="2">BD-FAE-like domain-containing protein</fullName>
    </recommendedName>
</protein>
<feature type="domain" description="BD-FAE-like" evidence="2">
    <location>
        <begin position="54"/>
        <end position="213"/>
    </location>
</feature>
<evidence type="ECO:0000313" key="3">
    <source>
        <dbReference type="EMBL" id="GAA4350519.1"/>
    </source>
</evidence>
<dbReference type="SUPFAM" id="SSF53474">
    <property type="entry name" value="alpha/beta-Hydrolases"/>
    <property type="match status" value="1"/>
</dbReference>
<dbReference type="EMBL" id="BAABGZ010000012">
    <property type="protein sequence ID" value="GAA4350519.1"/>
    <property type="molecule type" value="Genomic_DNA"/>
</dbReference>
<dbReference type="InterPro" id="IPR050300">
    <property type="entry name" value="GDXG_lipolytic_enzyme"/>
</dbReference>
<sequence>MLVFGAGAAALAQTPIDTTGGRYYQPIFPGVTVTQGVVYGSAVTFSGATQQLLMDIYEPTGDTAPERPVIIFAHQGGFVSGSRTEQYMVDVCTRFAQLGYVTASIDYRLLYFPFDTVNVAKAAIRGMQDMRAAVRFFRQDAATANLYRISPSRIVVGGASAGGFMALQVGYLDKVSEVPAYVGINSLGGIEGNSGNPGYSSAVLAVLNLSGATERADYIEPGDVPLYSIHGTADAVVPYLQGRVGGGLPPKYVVGSGLLHPQATAVGVPNRLRTLRGAPHIPQYGTNSAQLAYADTTFRDIRDFLRPLLAPVTAAYPSLVINTATSVAGGSYQDITINSGPAQLTGNITVYGALIVRSQAGQAPGALQTSCFTVDGPGSFELQAGARLRICSPDGIAASGATGAIRNTGTRTFSPDASYAYDGSTSQITGSGLPAQVRELEMALTAGSQLTLTNSLRISQRLLPTSGTLNNSTRTLTLLSGPDGTALVAPGPGILTNPFTVQRYIDPSVNPGLGYRHLAPPLDGVTTASLATANFTPVLNPAYNQAQQPELVRPFPTVFDYEQQRVATSPATNYSDFDKGWFVPVANGSGAVPLVRGQGYTVNMPGGETVGFNGQLLRNNEDISVTLSAAVSPTAGWHLLGNPFPSALNWDNVTVPAGMSRAMYVFVSTGQYSGQYRTYINGMGNASTVPLGQGFFVRSLATSPVTLTFPLSSRISDFAAANVNTVQRLAADTRPRLRLTLAAASSPAAFDEAIIYEEAGATAAVDAQFDAAKLPNPSALNLAVVAGGQELAINGLAPQQAARVPLALTVPRPGTYVLTAADLQRFAPGTAITLTDALTGSRTALSAGTVYRFTLAGTAAPGRFFLELTPARPTNTAQALSNRLQVYPNPATGAFHVELPSTAKAGAGSAAVLWLTNALGQTVHRQMLPVKAGQPLSARVEVPGLKPGLYQLHLQAEGSTVVRQVLLQ</sequence>
<organism evidence="3 4">
    <name type="scientific">Hymenobacter saemangeumensis</name>
    <dbReference type="NCBI Taxonomy" id="1084522"/>
    <lineage>
        <taxon>Bacteria</taxon>
        <taxon>Pseudomonadati</taxon>
        <taxon>Bacteroidota</taxon>
        <taxon>Cytophagia</taxon>
        <taxon>Cytophagales</taxon>
        <taxon>Hymenobacteraceae</taxon>
        <taxon>Hymenobacter</taxon>
    </lineage>
</organism>
<evidence type="ECO:0000259" key="2">
    <source>
        <dbReference type="Pfam" id="PF20434"/>
    </source>
</evidence>
<dbReference type="Proteomes" id="UP001501153">
    <property type="component" value="Unassembled WGS sequence"/>
</dbReference>
<dbReference type="InterPro" id="IPR029058">
    <property type="entry name" value="AB_hydrolase_fold"/>
</dbReference>
<comment type="caution">
    <text evidence="3">The sequence shown here is derived from an EMBL/GenBank/DDBJ whole genome shotgun (WGS) entry which is preliminary data.</text>
</comment>
<dbReference type="NCBIfam" id="TIGR04183">
    <property type="entry name" value="Por_Secre_tail"/>
    <property type="match status" value="1"/>
</dbReference>
<name>A0ABP8I3W6_9BACT</name>
<dbReference type="Pfam" id="PF20434">
    <property type="entry name" value="BD-FAE"/>
    <property type="match status" value="1"/>
</dbReference>